<reference evidence="2 3" key="1">
    <citation type="submission" date="2019-04" db="EMBL/GenBank/DDBJ databases">
        <title>Draft genome sequences for three unisolated Alnus-infective Frankia Sp+ strains, AgTrS, AiOr and AvVan, the first sequenced Frankia strains able to sporulate in-planta.</title>
        <authorList>
            <person name="Bethencourt L."/>
            <person name="Vautrin F."/>
            <person name="Taib N."/>
            <person name="Dubost A."/>
            <person name="Castro-Garcia L."/>
            <person name="Imbaud O."/>
            <person name="Abrouk D."/>
            <person name="Fournier P."/>
            <person name="Briolay J."/>
            <person name="Nguyen A."/>
            <person name="Normand P."/>
            <person name="Fernandez M.P."/>
            <person name="Brochier-Armanet C."/>
            <person name="Herrera-Belaroussi A."/>
        </authorList>
    </citation>
    <scope>NUCLEOTIDE SEQUENCE [LARGE SCALE GENOMIC DNA]</scope>
    <source>
        <strain evidence="2 3">AvVan</strain>
    </source>
</reference>
<dbReference type="InterPro" id="IPR036291">
    <property type="entry name" value="NAD(P)-bd_dom_sf"/>
</dbReference>
<dbReference type="SUPFAM" id="SSF51735">
    <property type="entry name" value="NAD(P)-binding Rossmann-fold domains"/>
    <property type="match status" value="1"/>
</dbReference>
<dbReference type="AlphaFoldDB" id="A0A4S5EQT0"/>
<dbReference type="EMBL" id="SSXH01000186">
    <property type="protein sequence ID" value="THJ74734.1"/>
    <property type="molecule type" value="Genomic_DNA"/>
</dbReference>
<organism evidence="2 3">
    <name type="scientific">Candidatus Frankia alpina</name>
    <dbReference type="NCBI Taxonomy" id="2699483"/>
    <lineage>
        <taxon>Bacteria</taxon>
        <taxon>Bacillati</taxon>
        <taxon>Actinomycetota</taxon>
        <taxon>Actinomycetes</taxon>
        <taxon>Frankiales</taxon>
        <taxon>Frankiaceae</taxon>
        <taxon>Frankia</taxon>
    </lineage>
</organism>
<dbReference type="Pfam" id="PF13602">
    <property type="entry name" value="ADH_zinc_N_2"/>
    <property type="match status" value="1"/>
</dbReference>
<dbReference type="Gene3D" id="3.90.180.10">
    <property type="entry name" value="Medium-chain alcohol dehydrogenases, catalytic domain"/>
    <property type="match status" value="1"/>
</dbReference>
<evidence type="ECO:0000256" key="1">
    <source>
        <dbReference type="ARBA" id="ARBA00022857"/>
    </source>
</evidence>
<feature type="non-terminal residue" evidence="2">
    <location>
        <position position="1"/>
    </location>
</feature>
<dbReference type="PANTHER" id="PTHR44154:SF1">
    <property type="entry name" value="QUINONE OXIDOREDUCTASE"/>
    <property type="match status" value="1"/>
</dbReference>
<keyword evidence="1" id="KW-0521">NADP</keyword>
<comment type="caution">
    <text evidence="2">The sequence shown here is derived from an EMBL/GenBank/DDBJ whole genome shotgun (WGS) entry which is preliminary data.</text>
</comment>
<proteinExistence type="predicted"/>
<dbReference type="Proteomes" id="UP000305282">
    <property type="component" value="Unassembled WGS sequence"/>
</dbReference>
<evidence type="ECO:0000313" key="3">
    <source>
        <dbReference type="Proteomes" id="UP000305282"/>
    </source>
</evidence>
<dbReference type="InterPro" id="IPR051603">
    <property type="entry name" value="Zinc-ADH_QOR/CCCR"/>
</dbReference>
<dbReference type="RefSeq" id="WP_161982976.1">
    <property type="nucleotide sequence ID" value="NZ_SSXH01000186.1"/>
</dbReference>
<dbReference type="Gene3D" id="3.40.50.720">
    <property type="entry name" value="NAD(P)-binding Rossmann-like Domain"/>
    <property type="match status" value="1"/>
</dbReference>
<evidence type="ECO:0000313" key="2">
    <source>
        <dbReference type="EMBL" id="THJ74734.1"/>
    </source>
</evidence>
<name>A0A4S5EQT0_9ACTN</name>
<protein>
    <submittedName>
        <fullName evidence="2">NADP-dependent oxidoreductase</fullName>
    </submittedName>
</protein>
<sequence length="204" mass="20152">PAALSFRAAAALPVAAATAYDGVHQLSLLPGATLLITGVGGGVGVAAAQLARHAGLTVVGTASAGKKDLVESLGVTWVEPGPGVVERVRAVAPQGVDAIYDLVGGAALEEIAGVLRAPVGGGDAADKPPRLITAADSATVTRLGGVAVQRARSLAVLDVVTGLAAAGVLDPHVSYVYPLERADTALRAVETGHARGKVVIEVAV</sequence>
<accession>A0A4S5EQT0</accession>
<gene>
    <name evidence="2" type="ORF">E7Y31_09705</name>
</gene>
<keyword evidence="3" id="KW-1185">Reference proteome</keyword>
<dbReference type="PANTHER" id="PTHR44154">
    <property type="entry name" value="QUINONE OXIDOREDUCTASE"/>
    <property type="match status" value="1"/>
</dbReference>